<dbReference type="PANTHER" id="PTHR23227">
    <property type="entry name" value="BUCENTAUR RELATED"/>
    <property type="match status" value="1"/>
</dbReference>
<dbReference type="InterPro" id="IPR036691">
    <property type="entry name" value="Endo/exonu/phosph_ase_sf"/>
</dbReference>
<dbReference type="SUPFAM" id="SSF56219">
    <property type="entry name" value="DNase I-like"/>
    <property type="match status" value="1"/>
</dbReference>
<reference evidence="1" key="1">
    <citation type="submission" date="2015-07" db="EMBL/GenBank/DDBJ databases">
        <title>MeaNS - Measles Nucleotide Surveillance Program.</title>
        <authorList>
            <person name="Tran T."/>
            <person name="Druce J."/>
        </authorList>
    </citation>
    <scope>NUCLEOTIDE SEQUENCE</scope>
    <source>
        <strain evidence="1">UCB-OBI-ISO-001</strain>
        <tissue evidence="1">Gonad</tissue>
    </source>
</reference>
<gene>
    <name evidence="1" type="ORF">OCBIM_22014113mg</name>
</gene>
<sequence>MLTKKAVKALIEWQPINERLILAKFKTSHKWISLTIVMCNAPTNDADELAKVEFYDTLQSVIEKRTEKELIMVMGDFNAKVGNINLGYEEAIMGKHGLGSLNANGQLFADFCANNQLVIGGTLFLHKDLHKATWISPDLKTQNQIDHICVSCKFRRSLLDVRVKRGANAASDHHLLFGKLQLKLRALKEECKVQRKYNVDLLKHKDTQIKYRKVLSCKSMQIKRMQGNTIEHTWSKIKDAFISLLKECVGCVNKKNKTWLSQETLTAIE</sequence>
<dbReference type="OrthoDB" id="10030815at2759"/>
<dbReference type="InterPro" id="IPR027124">
    <property type="entry name" value="Swc5/CFDP1/2"/>
</dbReference>
<evidence type="ECO:0000313" key="1">
    <source>
        <dbReference type="EMBL" id="KOF65875.1"/>
    </source>
</evidence>
<evidence type="ECO:0008006" key="2">
    <source>
        <dbReference type="Google" id="ProtNLM"/>
    </source>
</evidence>
<protein>
    <recommendedName>
        <fullName evidence="2">Endonuclease/exonuclease/phosphatase domain-containing protein</fullName>
    </recommendedName>
</protein>
<proteinExistence type="predicted"/>
<dbReference type="CDD" id="cd09076">
    <property type="entry name" value="L1-EN"/>
    <property type="match status" value="1"/>
</dbReference>
<organism evidence="1">
    <name type="scientific">Octopus bimaculoides</name>
    <name type="common">California two-spotted octopus</name>
    <dbReference type="NCBI Taxonomy" id="37653"/>
    <lineage>
        <taxon>Eukaryota</taxon>
        <taxon>Metazoa</taxon>
        <taxon>Spiralia</taxon>
        <taxon>Lophotrochozoa</taxon>
        <taxon>Mollusca</taxon>
        <taxon>Cephalopoda</taxon>
        <taxon>Coleoidea</taxon>
        <taxon>Octopodiformes</taxon>
        <taxon>Octopoda</taxon>
        <taxon>Incirrata</taxon>
        <taxon>Octopodidae</taxon>
        <taxon>Octopus</taxon>
    </lineage>
</organism>
<dbReference type="Gene3D" id="3.60.10.10">
    <property type="entry name" value="Endonuclease/exonuclease/phosphatase"/>
    <property type="match status" value="1"/>
</dbReference>
<accession>A0A0L8FN79</accession>
<dbReference type="AlphaFoldDB" id="A0A0L8FN79"/>
<feature type="non-terminal residue" evidence="1">
    <location>
        <position position="269"/>
    </location>
</feature>
<dbReference type="EMBL" id="KQ428763">
    <property type="protein sequence ID" value="KOF65875.1"/>
    <property type="molecule type" value="Genomic_DNA"/>
</dbReference>
<name>A0A0L8FN79_OCTBM</name>
<dbReference type="PANTHER" id="PTHR23227:SF67">
    <property type="entry name" value="CRANIOFACIAL DEVELOPMENT PROTEIN 2-LIKE"/>
    <property type="match status" value="1"/>
</dbReference>